<dbReference type="EMBL" id="CAJOBJ010000211">
    <property type="protein sequence ID" value="CAF3805033.1"/>
    <property type="molecule type" value="Genomic_DNA"/>
</dbReference>
<name>A0A819NK01_9BILA</name>
<evidence type="ECO:0000313" key="20">
    <source>
        <dbReference type="Proteomes" id="UP000663866"/>
    </source>
</evidence>
<keyword evidence="5" id="KW-0963">Cytoplasm</keyword>
<evidence type="ECO:0000259" key="14">
    <source>
        <dbReference type="PROSITE" id="PS00388"/>
    </source>
</evidence>
<dbReference type="Pfam" id="PF00400">
    <property type="entry name" value="WD40"/>
    <property type="match status" value="5"/>
</dbReference>
<organism evidence="17 19">
    <name type="scientific">Rotaria magnacalcarata</name>
    <dbReference type="NCBI Taxonomy" id="392030"/>
    <lineage>
        <taxon>Eukaryota</taxon>
        <taxon>Metazoa</taxon>
        <taxon>Spiralia</taxon>
        <taxon>Gnathifera</taxon>
        <taxon>Rotifera</taxon>
        <taxon>Eurotatoria</taxon>
        <taxon>Bdelloidea</taxon>
        <taxon>Philodinida</taxon>
        <taxon>Philodinidae</taxon>
        <taxon>Rotaria</taxon>
    </lineage>
</organism>
<dbReference type="GO" id="GO:0006325">
    <property type="term" value="P:chromatin organization"/>
    <property type="evidence" value="ECO:0007669"/>
    <property type="project" value="UniProtKB-KW"/>
</dbReference>
<comment type="subcellular location">
    <subcellularLocation>
        <location evidence="2">Cytoplasm</location>
    </subcellularLocation>
    <subcellularLocation>
        <location evidence="1">Nucleus</location>
    </subcellularLocation>
</comment>
<dbReference type="GO" id="GO:0005634">
    <property type="term" value="C:nucleus"/>
    <property type="evidence" value="ECO:0007669"/>
    <property type="project" value="UniProtKB-SubCell"/>
</dbReference>
<dbReference type="Proteomes" id="UP000663866">
    <property type="component" value="Unassembled WGS sequence"/>
</dbReference>
<dbReference type="Pfam" id="PF12265">
    <property type="entry name" value="CAF1C_H4-bd"/>
    <property type="match status" value="1"/>
</dbReference>
<dbReference type="InterPro" id="IPR036322">
    <property type="entry name" value="WD40_repeat_dom_sf"/>
</dbReference>
<evidence type="ECO:0000256" key="2">
    <source>
        <dbReference type="ARBA" id="ARBA00004496"/>
    </source>
</evidence>
<evidence type="ECO:0000256" key="10">
    <source>
        <dbReference type="ARBA" id="ARBA00023242"/>
    </source>
</evidence>
<comment type="similarity">
    <text evidence="3">Belongs to the WD repeat RBAP46/RBAP48/MSI1 family.</text>
</comment>
<evidence type="ECO:0000256" key="4">
    <source>
        <dbReference type="ARBA" id="ARBA00021331"/>
    </source>
</evidence>
<dbReference type="Proteomes" id="UP000681967">
    <property type="component" value="Unassembled WGS sequence"/>
</dbReference>
<dbReference type="Pfam" id="PF10584">
    <property type="entry name" value="Proteasome_A_N"/>
    <property type="match status" value="1"/>
</dbReference>
<evidence type="ECO:0000256" key="9">
    <source>
        <dbReference type="ARBA" id="ARBA00022942"/>
    </source>
</evidence>
<proteinExistence type="inferred from homology"/>
<dbReference type="InterPro" id="IPR029055">
    <property type="entry name" value="Ntn_hydrolases_N"/>
</dbReference>
<evidence type="ECO:0000256" key="11">
    <source>
        <dbReference type="PROSITE-ProRule" id="PRU00221"/>
    </source>
</evidence>
<keyword evidence="9 12" id="KW-0647">Proteasome</keyword>
<dbReference type="GO" id="GO:0005737">
    <property type="term" value="C:cytoplasm"/>
    <property type="evidence" value="ECO:0007669"/>
    <property type="project" value="UniProtKB-SubCell"/>
</dbReference>
<feature type="region of interest" description="Disordered" evidence="13">
    <location>
        <begin position="668"/>
        <end position="709"/>
    </location>
</feature>
<dbReference type="Gene3D" id="3.60.20.10">
    <property type="entry name" value="Glutamine Phosphoribosylpyrophosphate, subunit 1, domain 1"/>
    <property type="match status" value="1"/>
</dbReference>
<dbReference type="SUPFAM" id="SSF56235">
    <property type="entry name" value="N-terminal nucleophile aminohydrolases (Ntn hydrolases)"/>
    <property type="match status" value="1"/>
</dbReference>
<dbReference type="InterPro" id="IPR000426">
    <property type="entry name" value="Proteasome_asu_N"/>
</dbReference>
<dbReference type="Gene3D" id="2.130.10.10">
    <property type="entry name" value="YVTN repeat-like/Quinoprotein amine dehydrogenase"/>
    <property type="match status" value="1"/>
</dbReference>
<dbReference type="SUPFAM" id="SSF50978">
    <property type="entry name" value="WD40 repeat-like"/>
    <property type="match status" value="1"/>
</dbReference>
<keyword evidence="8" id="KW-0156">Chromatin regulator</keyword>
<dbReference type="InterPro" id="IPR020472">
    <property type="entry name" value="WD40_PAC1"/>
</dbReference>
<comment type="caution">
    <text evidence="17">The sequence shown here is derived from an EMBL/GenBank/DDBJ whole genome shotgun (WGS) entry which is preliminary data.</text>
</comment>
<dbReference type="Proteomes" id="UP000663842">
    <property type="component" value="Unassembled WGS sequence"/>
</dbReference>
<dbReference type="PRINTS" id="PR00320">
    <property type="entry name" value="GPROTEINBRPT"/>
</dbReference>
<evidence type="ECO:0000313" key="15">
    <source>
        <dbReference type="EMBL" id="CAF3787644.1"/>
    </source>
</evidence>
<dbReference type="InterPro" id="IPR019775">
    <property type="entry name" value="WD40_repeat_CS"/>
</dbReference>
<dbReference type="EMBL" id="CAJOBG010003186">
    <property type="protein sequence ID" value="CAF4050154.1"/>
    <property type="molecule type" value="Genomic_DNA"/>
</dbReference>
<dbReference type="InterPro" id="IPR001353">
    <property type="entry name" value="Proteasome_sua/b"/>
</dbReference>
<evidence type="ECO:0000256" key="8">
    <source>
        <dbReference type="ARBA" id="ARBA00022853"/>
    </source>
</evidence>
<dbReference type="FunFam" id="3.60.20.10:FF:000016">
    <property type="entry name" value="Proteasome subunit alpha type-6"/>
    <property type="match status" value="1"/>
</dbReference>
<evidence type="ECO:0000313" key="19">
    <source>
        <dbReference type="Proteomes" id="UP000663842"/>
    </source>
</evidence>
<dbReference type="GO" id="GO:0006511">
    <property type="term" value="P:ubiquitin-dependent protein catabolic process"/>
    <property type="evidence" value="ECO:0007669"/>
    <property type="project" value="InterPro"/>
</dbReference>
<keyword evidence="7" id="KW-0677">Repeat</keyword>
<keyword evidence="6 11" id="KW-0853">WD repeat</keyword>
<dbReference type="GO" id="GO:0019773">
    <property type="term" value="C:proteasome core complex, alpha-subunit complex"/>
    <property type="evidence" value="ECO:0007669"/>
    <property type="project" value="UniProtKB-UniRule"/>
</dbReference>
<keyword evidence="20" id="KW-1185">Reference proteome</keyword>
<dbReference type="Proteomes" id="UP000681720">
    <property type="component" value="Unassembled WGS sequence"/>
</dbReference>
<reference evidence="17" key="1">
    <citation type="submission" date="2021-02" db="EMBL/GenBank/DDBJ databases">
        <authorList>
            <person name="Nowell W R."/>
        </authorList>
    </citation>
    <scope>NUCLEOTIDE SEQUENCE</scope>
</reference>
<dbReference type="InterPro" id="IPR035144">
    <property type="entry name" value="Proteasome_alpha1"/>
</dbReference>
<dbReference type="PROSITE" id="PS50294">
    <property type="entry name" value="WD_REPEATS_REGION"/>
    <property type="match status" value="3"/>
</dbReference>
<dbReference type="SMART" id="SM00948">
    <property type="entry name" value="Proteasome_A_N"/>
    <property type="match status" value="1"/>
</dbReference>
<evidence type="ECO:0000256" key="1">
    <source>
        <dbReference type="ARBA" id="ARBA00004123"/>
    </source>
</evidence>
<accession>A0A819NK01</accession>
<dbReference type="InterPro" id="IPR015943">
    <property type="entry name" value="WD40/YVTN_repeat-like_dom_sf"/>
</dbReference>
<dbReference type="SMART" id="SM00320">
    <property type="entry name" value="WD40"/>
    <property type="match status" value="6"/>
</dbReference>
<dbReference type="AlphaFoldDB" id="A0A819NK01"/>
<evidence type="ECO:0000313" key="18">
    <source>
        <dbReference type="EMBL" id="CAF4050154.1"/>
    </source>
</evidence>
<dbReference type="InterPro" id="IPR022052">
    <property type="entry name" value="Histone-bd_RBBP4-like_N"/>
</dbReference>
<feature type="repeat" description="WD" evidence="11">
    <location>
        <begin position="314"/>
        <end position="356"/>
    </location>
</feature>
<dbReference type="Pfam" id="PF00227">
    <property type="entry name" value="Proteasome"/>
    <property type="match status" value="1"/>
</dbReference>
<dbReference type="PROSITE" id="PS00678">
    <property type="entry name" value="WD_REPEATS_1"/>
    <property type="match status" value="2"/>
</dbReference>
<evidence type="ECO:0000256" key="6">
    <source>
        <dbReference type="ARBA" id="ARBA00022574"/>
    </source>
</evidence>
<dbReference type="EMBL" id="CAJOBF010001963">
    <property type="protein sequence ID" value="CAF3999108.1"/>
    <property type="molecule type" value="Genomic_DNA"/>
</dbReference>
<keyword evidence="10" id="KW-0539">Nucleus</keyword>
<feature type="repeat" description="WD" evidence="11">
    <location>
        <begin position="177"/>
        <end position="212"/>
    </location>
</feature>
<evidence type="ECO:0000256" key="12">
    <source>
        <dbReference type="PROSITE-ProRule" id="PRU00808"/>
    </source>
</evidence>
<evidence type="ECO:0000313" key="17">
    <source>
        <dbReference type="EMBL" id="CAF3999108.1"/>
    </source>
</evidence>
<dbReference type="InterPro" id="IPR001680">
    <property type="entry name" value="WD40_rpt"/>
</dbReference>
<dbReference type="InterPro" id="IPR023332">
    <property type="entry name" value="Proteasome_alpha-type"/>
</dbReference>
<dbReference type="CDD" id="cd03749">
    <property type="entry name" value="proteasome_alpha_type_1"/>
    <property type="match status" value="1"/>
</dbReference>
<sequence length="709" mass="80219">MMTQKENGDGEFEENIEEKTVNEEYKIWKKNAPFLYNLVIAHALEWPSLTVQWLPYVRKDDDRDFNTHRLILGTHTADEQNHLVVASVQLPREDLELDASHYEGDKAELGGFSLINGRIEVEIKINHEGEVNRARYMPQNPQIIATKTPLSDVLIFNIDTHPLGKEQAGDCNPELRLKGHTREGYGLSWNSNSNGYLLSSADDHTVCLWNINMQPKQGRNLDALSIYTGHTMVVEDVAWHSKHPTIFGSVGDDRKMLIWDTRSNNYAQASHVIDAHTAEISFNPFSEYILLTGSADKTLALWDLRNLKVKIATFESHKDEIFQVQWSPHNETIFASSGSDRRIHIWDLSRMNRKQSSIETEDGPPELLFIHGGHSAKISDFSWNPNEPFTICSVSEDNMAQIWQIAEHVYNDDITMDDVCRDRDEVPPKSTFRNQYDHDVSIWSPQGRLYQIEYAMEAVKQGAATVAVKSDTHVVLCALKRAPSELSAHQKKIMFIDDHIGVSIAGLASDARILSRFMRTECINHQYGYDKPMPVTRLMDHVSNKCQVPTQRYGRRPFGVGFLMAGYDELGSHLYQLCPSANYYSCKCMAIGARSQSARTYLEKNLDKFPSSNQDELIKHCMRALRDTLPNEVELTVKNCAVSIVGKDTSFSILDDARIGTYLTAIEGDERAPPAQDDTLVTGDDNLPPPPPDGNPEPRVIVATERMES</sequence>
<feature type="repeat" description="WD" evidence="11">
    <location>
        <begin position="273"/>
        <end position="312"/>
    </location>
</feature>
<comment type="similarity">
    <text evidence="12">Belongs to the peptidase T1A family.</text>
</comment>
<dbReference type="InterPro" id="IPR050459">
    <property type="entry name" value="WD_repeat_RBAP46/RBAP48/MSI1"/>
</dbReference>
<gene>
    <name evidence="15" type="ORF">BYL167_LOCUS2267</name>
    <name evidence="16" type="ORF">GIL414_LOCUS1310</name>
    <name evidence="18" type="ORF">OVN521_LOCUS17938</name>
    <name evidence="17" type="ORF">UXM345_LOCUS16065</name>
</gene>
<feature type="repeat" description="WD" evidence="11">
    <location>
        <begin position="227"/>
        <end position="269"/>
    </location>
</feature>
<evidence type="ECO:0000256" key="7">
    <source>
        <dbReference type="ARBA" id="ARBA00022737"/>
    </source>
</evidence>
<dbReference type="PANTHER" id="PTHR22850">
    <property type="entry name" value="WD40 REPEAT FAMILY"/>
    <property type="match status" value="1"/>
</dbReference>
<dbReference type="PROSITE" id="PS00388">
    <property type="entry name" value="PROTEASOME_ALPHA_1"/>
    <property type="match status" value="1"/>
</dbReference>
<evidence type="ECO:0000313" key="16">
    <source>
        <dbReference type="EMBL" id="CAF3805033.1"/>
    </source>
</evidence>
<evidence type="ECO:0000256" key="5">
    <source>
        <dbReference type="ARBA" id="ARBA00022490"/>
    </source>
</evidence>
<dbReference type="PROSITE" id="PS50082">
    <property type="entry name" value="WD_REPEATS_2"/>
    <property type="match status" value="5"/>
</dbReference>
<feature type="repeat" description="WD" evidence="11">
    <location>
        <begin position="371"/>
        <end position="405"/>
    </location>
</feature>
<protein>
    <recommendedName>
        <fullName evidence="4">Proteasome subunit alpha type-1</fullName>
    </recommendedName>
</protein>
<dbReference type="EMBL" id="CAJOBH010000385">
    <property type="protein sequence ID" value="CAF3787644.1"/>
    <property type="molecule type" value="Genomic_DNA"/>
</dbReference>
<evidence type="ECO:0000256" key="3">
    <source>
        <dbReference type="ARBA" id="ARBA00009341"/>
    </source>
</evidence>
<dbReference type="PROSITE" id="PS51475">
    <property type="entry name" value="PROTEASOME_ALPHA_2"/>
    <property type="match status" value="1"/>
</dbReference>
<evidence type="ECO:0000256" key="13">
    <source>
        <dbReference type="SAM" id="MobiDB-lite"/>
    </source>
</evidence>
<feature type="domain" description="Proteasome alpha-type subunits" evidence="14">
    <location>
        <begin position="436"/>
        <end position="458"/>
    </location>
</feature>